<accession>A0AC58TDX2</accession>
<dbReference type="Proteomes" id="UP000790787">
    <property type="component" value="Chromosome 19"/>
</dbReference>
<reference evidence="2" key="2">
    <citation type="submission" date="2025-08" db="UniProtKB">
        <authorList>
            <consortium name="RefSeq"/>
        </authorList>
    </citation>
    <scope>IDENTIFICATION</scope>
    <source>
        <tissue evidence="2">Leaf</tissue>
    </source>
</reference>
<evidence type="ECO:0000313" key="2">
    <source>
        <dbReference type="RefSeq" id="XP_075095423.1"/>
    </source>
</evidence>
<proteinExistence type="predicted"/>
<gene>
    <name evidence="2" type="primary">LOC142173698</name>
</gene>
<organism evidence="1 2">
    <name type="scientific">Nicotiana tabacum</name>
    <name type="common">Common tobacco</name>
    <dbReference type="NCBI Taxonomy" id="4097"/>
    <lineage>
        <taxon>Eukaryota</taxon>
        <taxon>Viridiplantae</taxon>
        <taxon>Streptophyta</taxon>
        <taxon>Embryophyta</taxon>
        <taxon>Tracheophyta</taxon>
        <taxon>Spermatophyta</taxon>
        <taxon>Magnoliopsida</taxon>
        <taxon>eudicotyledons</taxon>
        <taxon>Gunneridae</taxon>
        <taxon>Pentapetalae</taxon>
        <taxon>asterids</taxon>
        <taxon>lamiids</taxon>
        <taxon>Solanales</taxon>
        <taxon>Solanaceae</taxon>
        <taxon>Nicotianoideae</taxon>
        <taxon>Nicotianeae</taxon>
        <taxon>Nicotiana</taxon>
    </lineage>
</organism>
<reference evidence="1" key="1">
    <citation type="journal article" date="2014" name="Nat. Commun.">
        <title>The tobacco genome sequence and its comparison with those of tomato and potato.</title>
        <authorList>
            <person name="Sierro N."/>
            <person name="Battey J.N."/>
            <person name="Ouadi S."/>
            <person name="Bakaher N."/>
            <person name="Bovet L."/>
            <person name="Willig A."/>
            <person name="Goepfert S."/>
            <person name="Peitsch M.C."/>
            <person name="Ivanov N.V."/>
        </authorList>
    </citation>
    <scope>NUCLEOTIDE SEQUENCE [LARGE SCALE GENOMIC DNA]</scope>
</reference>
<dbReference type="RefSeq" id="XP_075095423.1">
    <property type="nucleotide sequence ID" value="XM_075239322.1"/>
</dbReference>
<sequence length="271" mass="30828">MPAQSTTLQAQSSQRKPTCASCGKVHWGQCRRENHTCYYCGIIGHVQRYCHKLQRERGSPPIQQDRSTPTTVTHPPVWGTTTQTGRVAGGILTICALDAYVLTDPGSTFSYVTPYFALDFEIESEQLLEPFYISTPVGDSVIASCVYKGYRIVVQDRETMTDLIKLEMIEFDAIMGMDWLSKCYASLDCRAKVVKFEFPNEPTRIWKGNILESRGRFISYLKAKKMIMKGCFYYFIMVTDMNAEVFTLESVPIVNEYLEIFPEELPSIPPD</sequence>
<evidence type="ECO:0000313" key="1">
    <source>
        <dbReference type="Proteomes" id="UP000790787"/>
    </source>
</evidence>
<name>A0AC58TDX2_TOBAC</name>
<protein>
    <submittedName>
        <fullName evidence="2">Uncharacterized protein LOC142173698</fullName>
    </submittedName>
</protein>
<keyword evidence="1" id="KW-1185">Reference proteome</keyword>